<dbReference type="Proteomes" id="UP000054477">
    <property type="component" value="Unassembled WGS sequence"/>
</dbReference>
<name>A0A0C9WUN0_9AGAR</name>
<proteinExistence type="predicted"/>
<protein>
    <submittedName>
        <fullName evidence="1">Uncharacterized protein</fullName>
    </submittedName>
</protein>
<reference evidence="2" key="2">
    <citation type="submission" date="2015-01" db="EMBL/GenBank/DDBJ databases">
        <title>Evolutionary Origins and Diversification of the Mycorrhizal Mutualists.</title>
        <authorList>
            <consortium name="DOE Joint Genome Institute"/>
            <consortium name="Mycorrhizal Genomics Consortium"/>
            <person name="Kohler A."/>
            <person name="Kuo A."/>
            <person name="Nagy L.G."/>
            <person name="Floudas D."/>
            <person name="Copeland A."/>
            <person name="Barry K.W."/>
            <person name="Cichocki N."/>
            <person name="Veneault-Fourrey C."/>
            <person name="LaButti K."/>
            <person name="Lindquist E.A."/>
            <person name="Lipzen A."/>
            <person name="Lundell T."/>
            <person name="Morin E."/>
            <person name="Murat C."/>
            <person name="Riley R."/>
            <person name="Ohm R."/>
            <person name="Sun H."/>
            <person name="Tunlid A."/>
            <person name="Henrissat B."/>
            <person name="Grigoriev I.V."/>
            <person name="Hibbett D.S."/>
            <person name="Martin F."/>
        </authorList>
    </citation>
    <scope>NUCLEOTIDE SEQUENCE [LARGE SCALE GENOMIC DNA]</scope>
    <source>
        <strain evidence="2">LaAM-08-1</strain>
    </source>
</reference>
<sequence>MITTCDTSPYIPHSKCMYSHTGSCFQRLLCLFRILKLFQCCTIFGSPLCQILSIF</sequence>
<evidence type="ECO:0000313" key="2">
    <source>
        <dbReference type="Proteomes" id="UP000054477"/>
    </source>
</evidence>
<dbReference type="EMBL" id="KN838585">
    <property type="protein sequence ID" value="KIK02945.1"/>
    <property type="molecule type" value="Genomic_DNA"/>
</dbReference>
<accession>A0A0C9WUN0</accession>
<evidence type="ECO:0000313" key="1">
    <source>
        <dbReference type="EMBL" id="KIK02945.1"/>
    </source>
</evidence>
<dbReference type="HOGENOM" id="CLU_3032716_0_0_1"/>
<organism evidence="1 2">
    <name type="scientific">Laccaria amethystina LaAM-08-1</name>
    <dbReference type="NCBI Taxonomy" id="1095629"/>
    <lineage>
        <taxon>Eukaryota</taxon>
        <taxon>Fungi</taxon>
        <taxon>Dikarya</taxon>
        <taxon>Basidiomycota</taxon>
        <taxon>Agaricomycotina</taxon>
        <taxon>Agaricomycetes</taxon>
        <taxon>Agaricomycetidae</taxon>
        <taxon>Agaricales</taxon>
        <taxon>Agaricineae</taxon>
        <taxon>Hydnangiaceae</taxon>
        <taxon>Laccaria</taxon>
    </lineage>
</organism>
<keyword evidence="2" id="KW-1185">Reference proteome</keyword>
<gene>
    <name evidence="1" type="ORF">K443DRAFT_501914</name>
</gene>
<dbReference type="AlphaFoldDB" id="A0A0C9WUN0"/>
<reference evidence="1 2" key="1">
    <citation type="submission" date="2014-04" db="EMBL/GenBank/DDBJ databases">
        <authorList>
            <consortium name="DOE Joint Genome Institute"/>
            <person name="Kuo A."/>
            <person name="Kohler A."/>
            <person name="Nagy L.G."/>
            <person name="Floudas D."/>
            <person name="Copeland A."/>
            <person name="Barry K.W."/>
            <person name="Cichocki N."/>
            <person name="Veneault-Fourrey C."/>
            <person name="LaButti K."/>
            <person name="Lindquist E.A."/>
            <person name="Lipzen A."/>
            <person name="Lundell T."/>
            <person name="Morin E."/>
            <person name="Murat C."/>
            <person name="Sun H."/>
            <person name="Tunlid A."/>
            <person name="Henrissat B."/>
            <person name="Grigoriev I.V."/>
            <person name="Hibbett D.S."/>
            <person name="Martin F."/>
            <person name="Nordberg H.P."/>
            <person name="Cantor M.N."/>
            <person name="Hua S.X."/>
        </authorList>
    </citation>
    <scope>NUCLEOTIDE SEQUENCE [LARGE SCALE GENOMIC DNA]</scope>
    <source>
        <strain evidence="1 2">LaAM-08-1</strain>
    </source>
</reference>